<organism evidence="1 2">
    <name type="scientific">Entomophthora muscae</name>
    <dbReference type="NCBI Taxonomy" id="34485"/>
    <lineage>
        <taxon>Eukaryota</taxon>
        <taxon>Fungi</taxon>
        <taxon>Fungi incertae sedis</taxon>
        <taxon>Zoopagomycota</taxon>
        <taxon>Entomophthoromycotina</taxon>
        <taxon>Entomophthoromycetes</taxon>
        <taxon>Entomophthorales</taxon>
        <taxon>Entomophthoraceae</taxon>
        <taxon>Entomophthora</taxon>
    </lineage>
</organism>
<accession>A0ACC2UAT0</accession>
<proteinExistence type="predicted"/>
<gene>
    <name evidence="1" type="ORF">DSO57_1033782</name>
</gene>
<comment type="caution">
    <text evidence="1">The sequence shown here is derived from an EMBL/GenBank/DDBJ whole genome shotgun (WGS) entry which is preliminary data.</text>
</comment>
<name>A0ACC2UAT0_9FUNG</name>
<sequence length="70" mass="7355">MLDRVNKNLEEKVPSGSSMHNSLSCFFAKGISKKAAAVGIQEILGVGLTAILVDALRDLITGSKAKPGEK</sequence>
<evidence type="ECO:0000313" key="2">
    <source>
        <dbReference type="Proteomes" id="UP001165960"/>
    </source>
</evidence>
<dbReference type="Proteomes" id="UP001165960">
    <property type="component" value="Unassembled WGS sequence"/>
</dbReference>
<keyword evidence="2" id="KW-1185">Reference proteome</keyword>
<reference evidence="1" key="1">
    <citation type="submission" date="2022-04" db="EMBL/GenBank/DDBJ databases">
        <title>Genome of the entomopathogenic fungus Entomophthora muscae.</title>
        <authorList>
            <person name="Elya C."/>
            <person name="Lovett B.R."/>
            <person name="Lee E."/>
            <person name="Macias A.M."/>
            <person name="Hajek A.E."/>
            <person name="De Bivort B.L."/>
            <person name="Kasson M.T."/>
            <person name="De Fine Licht H.H."/>
            <person name="Stajich J.E."/>
        </authorList>
    </citation>
    <scope>NUCLEOTIDE SEQUENCE</scope>
    <source>
        <strain evidence="1">Berkeley</strain>
    </source>
</reference>
<protein>
    <submittedName>
        <fullName evidence="1">Uncharacterized protein</fullName>
    </submittedName>
</protein>
<evidence type="ECO:0000313" key="1">
    <source>
        <dbReference type="EMBL" id="KAJ9083537.1"/>
    </source>
</evidence>
<dbReference type="EMBL" id="QTSX02000981">
    <property type="protein sequence ID" value="KAJ9083537.1"/>
    <property type="molecule type" value="Genomic_DNA"/>
</dbReference>